<comment type="caution">
    <text evidence="1">The sequence shown here is derived from an EMBL/GenBank/DDBJ whole genome shotgun (WGS) entry which is preliminary data.</text>
</comment>
<organism evidence="1 2">
    <name type="scientific">Holotrichia oblita</name>
    <name type="common">Chafer beetle</name>
    <dbReference type="NCBI Taxonomy" id="644536"/>
    <lineage>
        <taxon>Eukaryota</taxon>
        <taxon>Metazoa</taxon>
        <taxon>Ecdysozoa</taxon>
        <taxon>Arthropoda</taxon>
        <taxon>Hexapoda</taxon>
        <taxon>Insecta</taxon>
        <taxon>Pterygota</taxon>
        <taxon>Neoptera</taxon>
        <taxon>Endopterygota</taxon>
        <taxon>Coleoptera</taxon>
        <taxon>Polyphaga</taxon>
        <taxon>Scarabaeiformia</taxon>
        <taxon>Scarabaeidae</taxon>
        <taxon>Melolonthinae</taxon>
        <taxon>Holotrichia</taxon>
    </lineage>
</organism>
<proteinExistence type="predicted"/>
<dbReference type="EMBL" id="CM043019">
    <property type="protein sequence ID" value="KAI4460447.1"/>
    <property type="molecule type" value="Genomic_DNA"/>
</dbReference>
<evidence type="ECO:0000313" key="1">
    <source>
        <dbReference type="EMBL" id="KAI4460447.1"/>
    </source>
</evidence>
<reference evidence="1" key="1">
    <citation type="submission" date="2022-04" db="EMBL/GenBank/DDBJ databases">
        <title>Chromosome-scale genome assembly of Holotrichia oblita Faldermann.</title>
        <authorList>
            <person name="Rongchong L."/>
        </authorList>
    </citation>
    <scope>NUCLEOTIDE SEQUENCE</scope>
    <source>
        <strain evidence="1">81SQS9</strain>
    </source>
</reference>
<gene>
    <name evidence="1" type="ORF">MML48_5g00012500</name>
</gene>
<accession>A0ACB9T0W7</accession>
<keyword evidence="2" id="KW-1185">Reference proteome</keyword>
<sequence length="1705" mass="195211">MNCIAKITTTITNCASYVVTTSKCVGIYVFSIYWCVILKFVQYVTGSKKDKIEDDRNSKESSETVVKPSNSNSNRKGINNRRRGKTKPIETSNNFIANEVNDLLEGNSSERHKSELNQVEEDDTTIVYTETQHTELVNSLKGILDLTTGDNTDSIVTEDTTVYLNYNSNDETKPEIVEEILIQKLDFNSLESQITNQNEIDLEPETIIQKLSDIEHQLTLIHQEISAIEVSTVEEMRTDTQVRILTLNHNEHQDSVLYRIEKNWILQFRLGPSLFGRKVMLYCNYPIEPAANLDFVRNCYYQLPWCYDEGCENSDDTASYAQVFAQLSGSFHYYFTYDDSENSEPQGSGFFLIDPVVKYGRNEELPLNCIQCQTVLAKSLGPFSTWESKLRVAKESGYNMIHFTPIQELGASNSSYSLKEQLKLNPIFDGGQPVTFGDVENFVVKIRTEWKMASICDIVLNHTANESRWLVDHPEATYNCANCPYMRPAYLLDAALYQFSNDVSKGYYETKGIPREVSTEDHINAIRYILHSEVIPSLKLHEMYTCDVDKYVMEFLNLSRTRSPKSPNKPPNKGKDDIELTLTQDPKFRRLTGKVDIELALNLYNSFRSDCFDEESRIKRCAEDFKRKLEELNEVVVTRFQNHLNAAIDNSIAGIRYFRIQHDGPRIKEVSLKNPLVFRYFTDYGNPKNVKEHEDIMYSDKSKYLMAHNGWVMDSDPLKNFAESDSNVYVRRELIAWGDSVKLRFGDKPDDCPFLWNHMRRYVEQMATIFDGVRLDNCHSTPIPVAEYLLDCARKVRPDLYVVAELFTNSDQKDNIFVNRLGISSLIREAMSAWDSHEEGRLVYRYGGYPVGAFYQPSIRPLVPSVAHALFLDLTHDNPSPIQKRSVFDLLPSTALVNMACCASGSNRGYDELVPHHIHVVDEKRQYTEWHEDHSLILESAKYVSRPSGIIPAKRAINDLHFQLGMNGYDQVHSDYINGLAEYEVDMKQHIQLSDSNVLEWVDCGRQNYTKLHFKNFKPGSIVAIKVSLPKIIQESVRNIRDLLISLSRNDNRELSQIIGKMSLADLNRTIYRCDREERDEDYGFSSYHIPNSGSLFYCGLQGFMSLLENIRPNNDLGHPMCGNLREGNWMIDYIWQRLQVDEGTRDLGFWIEKNTMALKNVPRYLVPSYFDAIITRIYVILLEHTFNFMSDFVRNGSTFVKSLALGSVQFGAVIGSAPLPQLASNINPPKPPSRRVGNEMVQACVTLSAGLPHFSVGYMRNWGRDTFIALRGLFMLTGRYDEARYIILAYGGCLRHGLIPNLLDGGRNARFNCRDAVWWWLYCIYCYVRDAPCGNHILNDHVARLYPTDESRFGDGVAEQKLQDVIQEALRVHFQGLIYRERNAGRQIDEHMSDKGFTVQIGVHPETGFVFGGNDGNCGTWMDKMGSSNKAGNRGKPATPRDGSAVEIVALSKCVVSWLHELNANGQYAYDGVERVGKNNVKTKWTFAQWAKRIQENFERYFWVNTEPVKGELRPDLIHKRGIYKDCHGATQEWTDFQLRCNFPVAMCVAPELFQPRHAWIALQNAEKYLLGPLGMKTLDPDDWAYCGDYDNSNDSDVTKVAHGFNYHQGPEWVWPIGYFLRAKLHYSKMNGQLESTISDIKVRLSKHFTEIQTTAWKGLPELTNSNGSFCNDSSRTQAWSMSSVLEVLYDLQKIDGQKTYVPN</sequence>
<protein>
    <submittedName>
        <fullName evidence="1">Glycogen debranching enzyme</fullName>
    </submittedName>
</protein>
<evidence type="ECO:0000313" key="2">
    <source>
        <dbReference type="Proteomes" id="UP001056778"/>
    </source>
</evidence>
<name>A0ACB9T0W7_HOLOL</name>
<dbReference type="Proteomes" id="UP001056778">
    <property type="component" value="Chromosome 5"/>
</dbReference>